<dbReference type="AlphaFoldDB" id="A0A8C7ZYB2"/>
<dbReference type="Proteomes" id="UP000694383">
    <property type="component" value="Unplaced"/>
</dbReference>
<evidence type="ECO:0000313" key="1">
    <source>
        <dbReference type="Ensembl" id="ENSOSIP00000049773.1"/>
    </source>
</evidence>
<reference evidence="1" key="2">
    <citation type="submission" date="2025-09" db="UniProtKB">
        <authorList>
            <consortium name="Ensembl"/>
        </authorList>
    </citation>
    <scope>IDENTIFICATION</scope>
</reference>
<evidence type="ECO:0000313" key="2">
    <source>
        <dbReference type="Proteomes" id="UP000694383"/>
    </source>
</evidence>
<reference evidence="1" key="1">
    <citation type="submission" date="2025-08" db="UniProtKB">
        <authorList>
            <consortium name="Ensembl"/>
        </authorList>
    </citation>
    <scope>IDENTIFICATION</scope>
</reference>
<name>A0A8C7ZYB2_9TELE</name>
<sequence length="54" mass="6373">MMSSILHISDPRGRCNGISQVWGSVFCGLEWTDHHFIIFYHDFFLLVLKNDYIL</sequence>
<protein>
    <submittedName>
        <fullName evidence="1">Uncharacterized protein</fullName>
    </submittedName>
</protein>
<accession>A0A8C7ZYB2</accession>
<organism evidence="1 2">
    <name type="scientific">Oryzias sinensis</name>
    <name type="common">Chinese medaka</name>
    <dbReference type="NCBI Taxonomy" id="183150"/>
    <lineage>
        <taxon>Eukaryota</taxon>
        <taxon>Metazoa</taxon>
        <taxon>Chordata</taxon>
        <taxon>Craniata</taxon>
        <taxon>Vertebrata</taxon>
        <taxon>Euteleostomi</taxon>
        <taxon>Actinopterygii</taxon>
        <taxon>Neopterygii</taxon>
        <taxon>Teleostei</taxon>
        <taxon>Neoteleostei</taxon>
        <taxon>Acanthomorphata</taxon>
        <taxon>Ovalentaria</taxon>
        <taxon>Atherinomorphae</taxon>
        <taxon>Beloniformes</taxon>
        <taxon>Adrianichthyidae</taxon>
        <taxon>Oryziinae</taxon>
        <taxon>Oryzias</taxon>
    </lineage>
</organism>
<dbReference type="Ensembl" id="ENSOSIT00000052283.1">
    <property type="protein sequence ID" value="ENSOSIP00000049773.1"/>
    <property type="gene ID" value="ENSOSIG00000023269.1"/>
</dbReference>
<keyword evidence="2" id="KW-1185">Reference proteome</keyword>
<proteinExistence type="predicted"/>